<dbReference type="EMBL" id="LVLJ01002675">
    <property type="protein sequence ID" value="OAE24164.1"/>
    <property type="molecule type" value="Genomic_DNA"/>
</dbReference>
<proteinExistence type="predicted"/>
<keyword evidence="1" id="KW-0472">Membrane</keyword>
<dbReference type="PANTHER" id="PTHR48223:SF1">
    <property type="entry name" value="ABC TRANSMEMBRANE TYPE-1 DOMAIN-CONTAINING PROTEIN"/>
    <property type="match status" value="1"/>
</dbReference>
<name>A0A176VTP9_MARPO</name>
<gene>
    <name evidence="2" type="ORF">AXG93_2752s1800</name>
</gene>
<sequence>MSLQAVALATPNKACRFTTLVTASSCGGEVVRKASFVQQFSLPRRVKSTRHLELKLRHISSSSCFYTSLGTFRSVNRPARLQATSLQAVTADSDSSSGDVVGPSAQAMSLSSVELNHFLVAFLSRLQEGFRKMKERGLLQSTKQGFEEAFVKLKSGDGKLVLEEDLGSKISSQGAATWQALKPWVKWPLAIFVSVFMVVTAVFGTSVSRDLVPLWILGPLVTGTIIRTVYWVADATREAVVRSEPSRQAFVQGVAQVVEDAKNGELVDKIKISMEEKNRELRELAATKRSEFVVYVQSGQAASDFKMYMQLRYSDFSDWSNERYEDFVDWWRPFLRAFIRLMKKLF</sequence>
<organism evidence="2 3">
    <name type="scientific">Marchantia polymorpha subsp. ruderalis</name>
    <dbReference type="NCBI Taxonomy" id="1480154"/>
    <lineage>
        <taxon>Eukaryota</taxon>
        <taxon>Viridiplantae</taxon>
        <taxon>Streptophyta</taxon>
        <taxon>Embryophyta</taxon>
        <taxon>Marchantiophyta</taxon>
        <taxon>Marchantiopsida</taxon>
        <taxon>Marchantiidae</taxon>
        <taxon>Marchantiales</taxon>
        <taxon>Marchantiaceae</taxon>
        <taxon>Marchantia</taxon>
    </lineage>
</organism>
<evidence type="ECO:0000256" key="1">
    <source>
        <dbReference type="SAM" id="Phobius"/>
    </source>
</evidence>
<accession>A0A176VTP9</accession>
<dbReference type="PANTHER" id="PTHR48223">
    <property type="entry name" value="DEFECTIVE 2759, PUTATIVE ISOFORM 1-RELATED"/>
    <property type="match status" value="1"/>
</dbReference>
<feature type="transmembrane region" description="Helical" evidence="1">
    <location>
        <begin position="214"/>
        <end position="233"/>
    </location>
</feature>
<keyword evidence="1" id="KW-1133">Transmembrane helix</keyword>
<dbReference type="AlphaFoldDB" id="A0A176VTP9"/>
<evidence type="ECO:0000313" key="2">
    <source>
        <dbReference type="EMBL" id="OAE24164.1"/>
    </source>
</evidence>
<dbReference type="Proteomes" id="UP000077202">
    <property type="component" value="Unassembled WGS sequence"/>
</dbReference>
<protein>
    <submittedName>
        <fullName evidence="2">Uncharacterized protein</fullName>
    </submittedName>
</protein>
<keyword evidence="1" id="KW-0812">Transmembrane</keyword>
<evidence type="ECO:0000313" key="3">
    <source>
        <dbReference type="Proteomes" id="UP000077202"/>
    </source>
</evidence>
<reference evidence="2" key="1">
    <citation type="submission" date="2016-03" db="EMBL/GenBank/DDBJ databases">
        <title>Mechanisms controlling the formation of the plant cell surface in tip-growing cells are functionally conserved among land plants.</title>
        <authorList>
            <person name="Honkanen S."/>
            <person name="Jones V.A."/>
            <person name="Morieri G."/>
            <person name="Champion C."/>
            <person name="Hetherington A.J."/>
            <person name="Kelly S."/>
            <person name="Saint-Marcoux D."/>
            <person name="Proust H."/>
            <person name="Prescott H."/>
            <person name="Dolan L."/>
        </authorList>
    </citation>
    <scope>NUCLEOTIDE SEQUENCE [LARGE SCALE GENOMIC DNA]</scope>
    <source>
        <tissue evidence="2">Whole gametophyte</tissue>
    </source>
</reference>
<keyword evidence="3" id="KW-1185">Reference proteome</keyword>
<feature type="transmembrane region" description="Helical" evidence="1">
    <location>
        <begin position="189"/>
        <end position="208"/>
    </location>
</feature>
<comment type="caution">
    <text evidence="2">The sequence shown here is derived from an EMBL/GenBank/DDBJ whole genome shotgun (WGS) entry which is preliminary data.</text>
</comment>